<sequence length="247" mass="28768">MLSVYICEDNSNQRKKMERFVTEFIMIEALDMELVLSTDDPEEMLTYVQQNPEKVGLYFLDIDLGHQMNGMTLASAIREIDDLGKIVFVTTHAEMSFLTFTYKIEAMDFIIKEETDQLQAKVQSCIKTAYQRYMTDRSGKKKLFQLKIGDTQQSLPIADIIAFEASTSAHRLILYTQDSEIEFYDTMKNLEKRLPNFFRSHKSFLINLDHVSQLKKQERVVEMSNGMECFVSVRAIPRLAKILRQEK</sequence>
<evidence type="ECO:0000256" key="3">
    <source>
        <dbReference type="ARBA" id="ARBA00023159"/>
    </source>
</evidence>
<dbReference type="OrthoDB" id="9809318at2"/>
<protein>
    <recommendedName>
        <fullName evidence="10">Response regulator</fullName>
    </recommendedName>
</protein>
<evidence type="ECO:0000313" key="9">
    <source>
        <dbReference type="Proteomes" id="UP000195043"/>
    </source>
</evidence>
<feature type="domain" description="Response regulatory" evidence="6">
    <location>
        <begin position="3"/>
        <end position="127"/>
    </location>
</feature>
<reference evidence="8 9" key="1">
    <citation type="submission" date="2017-05" db="EMBL/GenBank/DDBJ databases">
        <title>The Genome Sequence of Enterococcus sp. 8G7_MSG3316.</title>
        <authorList>
            <consortium name="The Broad Institute Genomics Platform"/>
            <consortium name="The Broad Institute Genomic Center for Infectious Diseases"/>
            <person name="Earl A."/>
            <person name="Manson A."/>
            <person name="Schwartman J."/>
            <person name="Gilmore M."/>
            <person name="Abouelleil A."/>
            <person name="Cao P."/>
            <person name="Chapman S."/>
            <person name="Cusick C."/>
            <person name="Shea T."/>
            <person name="Young S."/>
            <person name="Neafsey D."/>
            <person name="Nusbaum C."/>
            <person name="Birren B."/>
        </authorList>
    </citation>
    <scope>NUCLEOTIDE SEQUENCE [LARGE SCALE GENOMIC DNA]</scope>
    <source>
        <strain evidence="8 9">8G7_MSG3316</strain>
    </source>
</reference>
<gene>
    <name evidence="8" type="ORF">A5886_003046</name>
</gene>
<dbReference type="InterPro" id="IPR001789">
    <property type="entry name" value="Sig_transdc_resp-reg_receiver"/>
</dbReference>
<evidence type="ECO:0000259" key="6">
    <source>
        <dbReference type="PROSITE" id="PS50110"/>
    </source>
</evidence>
<dbReference type="Pfam" id="PF04397">
    <property type="entry name" value="LytTR"/>
    <property type="match status" value="1"/>
</dbReference>
<dbReference type="AlphaFoldDB" id="A0A242AA80"/>
<evidence type="ECO:0000256" key="1">
    <source>
        <dbReference type="ARBA" id="ARBA00022490"/>
    </source>
</evidence>
<evidence type="ECO:0000313" key="8">
    <source>
        <dbReference type="EMBL" id="OTN77945.1"/>
    </source>
</evidence>
<dbReference type="InterPro" id="IPR007492">
    <property type="entry name" value="LytTR_DNA-bd_dom"/>
</dbReference>
<accession>A0A242AA80</accession>
<dbReference type="SMART" id="SM00850">
    <property type="entry name" value="LytTR"/>
    <property type="match status" value="1"/>
</dbReference>
<evidence type="ECO:0000256" key="2">
    <source>
        <dbReference type="ARBA" id="ARBA00023012"/>
    </source>
</evidence>
<evidence type="ECO:0000256" key="4">
    <source>
        <dbReference type="ARBA" id="ARBA00037164"/>
    </source>
</evidence>
<dbReference type="Gene3D" id="2.40.50.1020">
    <property type="entry name" value="LytTr DNA-binding domain"/>
    <property type="match status" value="1"/>
</dbReference>
<dbReference type="RefSeq" id="WP_086275894.1">
    <property type="nucleotide sequence ID" value="NZ_NGKU01000001.1"/>
</dbReference>
<keyword evidence="2" id="KW-0902">Two-component regulatory system</keyword>
<organism evidence="8 9">
    <name type="scientific">Candidatus Enterococcus testudinis</name>
    <dbReference type="NCBI Taxonomy" id="1834191"/>
    <lineage>
        <taxon>Bacteria</taxon>
        <taxon>Bacillati</taxon>
        <taxon>Bacillota</taxon>
        <taxon>Bacilli</taxon>
        <taxon>Lactobacillales</taxon>
        <taxon>Enterococcaceae</taxon>
        <taxon>Enterococcus</taxon>
    </lineage>
</organism>
<dbReference type="GO" id="GO:0003677">
    <property type="term" value="F:DNA binding"/>
    <property type="evidence" value="ECO:0007669"/>
    <property type="project" value="InterPro"/>
</dbReference>
<dbReference type="Proteomes" id="UP000195043">
    <property type="component" value="Unassembled WGS sequence"/>
</dbReference>
<dbReference type="InterPro" id="IPR011006">
    <property type="entry name" value="CheY-like_superfamily"/>
</dbReference>
<dbReference type="EMBL" id="NGKU01000001">
    <property type="protein sequence ID" value="OTN77945.1"/>
    <property type="molecule type" value="Genomic_DNA"/>
</dbReference>
<comment type="function">
    <text evidence="4">Required for high-level post-exponential phase expression of a series of secreted proteins.</text>
</comment>
<dbReference type="Pfam" id="PF00072">
    <property type="entry name" value="Response_reg"/>
    <property type="match status" value="1"/>
</dbReference>
<keyword evidence="9" id="KW-1185">Reference proteome</keyword>
<dbReference type="SMART" id="SM00448">
    <property type="entry name" value="REC"/>
    <property type="match status" value="1"/>
</dbReference>
<evidence type="ECO:0008006" key="10">
    <source>
        <dbReference type="Google" id="ProtNLM"/>
    </source>
</evidence>
<dbReference type="STRING" id="1834191.A5886_003046"/>
<evidence type="ECO:0000256" key="5">
    <source>
        <dbReference type="PROSITE-ProRule" id="PRU00169"/>
    </source>
</evidence>
<dbReference type="PROSITE" id="PS50110">
    <property type="entry name" value="RESPONSE_REGULATORY"/>
    <property type="match status" value="1"/>
</dbReference>
<dbReference type="PROSITE" id="PS50930">
    <property type="entry name" value="HTH_LYTTR"/>
    <property type="match status" value="1"/>
</dbReference>
<feature type="domain" description="HTH LytTR-type" evidence="7">
    <location>
        <begin position="144"/>
        <end position="245"/>
    </location>
</feature>
<dbReference type="PANTHER" id="PTHR37299:SF3">
    <property type="entry name" value="STAGE 0 SPORULATION PROTEIN A HOMOLOG"/>
    <property type="match status" value="1"/>
</dbReference>
<keyword evidence="1" id="KW-0963">Cytoplasm</keyword>
<dbReference type="PANTHER" id="PTHR37299">
    <property type="entry name" value="TRANSCRIPTIONAL REGULATOR-RELATED"/>
    <property type="match status" value="1"/>
</dbReference>
<dbReference type="SUPFAM" id="SSF52172">
    <property type="entry name" value="CheY-like"/>
    <property type="match status" value="1"/>
</dbReference>
<feature type="modified residue" description="4-aspartylphosphate" evidence="5">
    <location>
        <position position="61"/>
    </location>
</feature>
<name>A0A242AA80_9ENTE</name>
<dbReference type="GO" id="GO:0000156">
    <property type="term" value="F:phosphorelay response regulator activity"/>
    <property type="evidence" value="ECO:0007669"/>
    <property type="project" value="InterPro"/>
</dbReference>
<evidence type="ECO:0000259" key="7">
    <source>
        <dbReference type="PROSITE" id="PS50930"/>
    </source>
</evidence>
<comment type="caution">
    <text evidence="8">The sequence shown here is derived from an EMBL/GenBank/DDBJ whole genome shotgun (WGS) entry which is preliminary data.</text>
</comment>
<dbReference type="Gene3D" id="3.40.50.2300">
    <property type="match status" value="1"/>
</dbReference>
<dbReference type="InterPro" id="IPR046947">
    <property type="entry name" value="LytR-like"/>
</dbReference>
<keyword evidence="5" id="KW-0597">Phosphoprotein</keyword>
<proteinExistence type="predicted"/>
<keyword evidence="3" id="KW-0010">Activator</keyword>